<feature type="domain" description="DUF6273" evidence="1">
    <location>
        <begin position="226"/>
        <end position="401"/>
    </location>
</feature>
<dbReference type="InterPro" id="IPR046240">
    <property type="entry name" value="DUF6273"/>
</dbReference>
<dbReference type="AlphaFoldDB" id="A0A9D1P9D6"/>
<sequence>MSEITKPIILDETGRRIADALGLIAIAQAGSAANIESWESVQQIVRNGLGPKAFPVGARLTSAHSSYTSIEWDVVAHNQHKKPGDDSAPTMTLLMHACIYGRMIDASEMLWANTGESALPAGTYNFTLYKGGNSGRTEEDGTYQFTTTEPIPAGGGWTHNKVGNWYEDTANYKPENITSGVVTTYDASGNQIEGNLTVTAGSGGTSLGTASNAQGDIVDTVGKFNSVMRRAYGSNHWGESAARQWLNSDAAANAWWTKQTIFDLKPNYANQPGFLNGLDADFLAAVGPVDNVTAYNTVYDVNGTITGTYTTRDRFWLPSRVEMGYGPENSISEGSVLPYYDGASETDKIKYDIASPTTARYWWLRSPYPWSASNVRYVNPSGALNGGDASGGYGLAAACVIY</sequence>
<gene>
    <name evidence="2" type="ORF">IAA64_13695</name>
</gene>
<comment type="caution">
    <text evidence="2">The sequence shown here is derived from an EMBL/GenBank/DDBJ whole genome shotgun (WGS) entry which is preliminary data.</text>
</comment>
<name>A0A9D1P9D6_9FIRM</name>
<dbReference type="Proteomes" id="UP000886884">
    <property type="component" value="Unassembled WGS sequence"/>
</dbReference>
<protein>
    <recommendedName>
        <fullName evidence="1">DUF6273 domain-containing protein</fullName>
    </recommendedName>
</protein>
<evidence type="ECO:0000313" key="2">
    <source>
        <dbReference type="EMBL" id="HIV29011.1"/>
    </source>
</evidence>
<accession>A0A9D1P9D6</accession>
<dbReference type="Pfam" id="PF19789">
    <property type="entry name" value="DUF6273"/>
    <property type="match status" value="1"/>
</dbReference>
<organism evidence="2 3">
    <name type="scientific">Candidatus Ornithocaccomicrobium faecavium</name>
    <dbReference type="NCBI Taxonomy" id="2840890"/>
    <lineage>
        <taxon>Bacteria</taxon>
        <taxon>Bacillati</taxon>
        <taxon>Bacillota</taxon>
        <taxon>Clostridia</taxon>
        <taxon>Candidatus Ornithocaccomicrobium</taxon>
    </lineage>
</organism>
<evidence type="ECO:0000313" key="3">
    <source>
        <dbReference type="Proteomes" id="UP000886884"/>
    </source>
</evidence>
<proteinExistence type="predicted"/>
<evidence type="ECO:0000259" key="1">
    <source>
        <dbReference type="Pfam" id="PF19789"/>
    </source>
</evidence>
<reference evidence="2" key="1">
    <citation type="submission" date="2020-10" db="EMBL/GenBank/DDBJ databases">
        <authorList>
            <person name="Gilroy R."/>
        </authorList>
    </citation>
    <scope>NUCLEOTIDE SEQUENCE</scope>
    <source>
        <strain evidence="2">CHK183-6373</strain>
    </source>
</reference>
<dbReference type="EMBL" id="DVOT01000246">
    <property type="protein sequence ID" value="HIV29011.1"/>
    <property type="molecule type" value="Genomic_DNA"/>
</dbReference>
<reference evidence="2" key="2">
    <citation type="journal article" date="2021" name="PeerJ">
        <title>Extensive microbial diversity within the chicken gut microbiome revealed by metagenomics and culture.</title>
        <authorList>
            <person name="Gilroy R."/>
            <person name="Ravi A."/>
            <person name="Getino M."/>
            <person name="Pursley I."/>
            <person name="Horton D.L."/>
            <person name="Alikhan N.F."/>
            <person name="Baker D."/>
            <person name="Gharbi K."/>
            <person name="Hall N."/>
            <person name="Watson M."/>
            <person name="Adriaenssens E.M."/>
            <person name="Foster-Nyarko E."/>
            <person name="Jarju S."/>
            <person name="Secka A."/>
            <person name="Antonio M."/>
            <person name="Oren A."/>
            <person name="Chaudhuri R.R."/>
            <person name="La Ragione R."/>
            <person name="Hildebrand F."/>
            <person name="Pallen M.J."/>
        </authorList>
    </citation>
    <scope>NUCLEOTIDE SEQUENCE</scope>
    <source>
        <strain evidence="2">CHK183-6373</strain>
    </source>
</reference>